<sequence length="227" mass="24903">MSQFLRLCTFSNVVSAAAILISCGSIRKSCEARALMKQTEDNNLKLRKRRLREDRCAHQRRQIKAAEYRKLNVVGGGRKKRRGKMTWEVRCVDGDKLKGIFTTADGAVRAAASLSGGAMWYVADRAVGSHFVPVFATTAGPQYYICRALASDSDDAKAPILDQTSAGETPPGCQRHGVSAATSTPILDQLSAPMKKYLLREGAKRHAPLPQDFKVVFPPLKMTFSEA</sequence>
<organism evidence="1">
    <name type="scientific">Marseillevirus LCMAC103</name>
    <dbReference type="NCBI Taxonomy" id="2506604"/>
    <lineage>
        <taxon>Viruses</taxon>
        <taxon>Varidnaviria</taxon>
        <taxon>Bamfordvirae</taxon>
        <taxon>Nucleocytoviricota</taxon>
        <taxon>Megaviricetes</taxon>
        <taxon>Pimascovirales</taxon>
        <taxon>Pimascovirales incertae sedis</taxon>
        <taxon>Marseilleviridae</taxon>
    </lineage>
</organism>
<name>A0A481YX46_9VIRU</name>
<accession>A0A481YX46</accession>
<dbReference type="PROSITE" id="PS51257">
    <property type="entry name" value="PROKAR_LIPOPROTEIN"/>
    <property type="match status" value="1"/>
</dbReference>
<evidence type="ECO:0000313" key="1">
    <source>
        <dbReference type="EMBL" id="QBK87096.1"/>
    </source>
</evidence>
<reference evidence="1" key="1">
    <citation type="journal article" date="2019" name="MBio">
        <title>Virus Genomes from Deep Sea Sediments Expand the Ocean Megavirome and Support Independent Origins of Viral Gigantism.</title>
        <authorList>
            <person name="Backstrom D."/>
            <person name="Yutin N."/>
            <person name="Jorgensen S.L."/>
            <person name="Dharamshi J."/>
            <person name="Homa F."/>
            <person name="Zaremba-Niedwiedzka K."/>
            <person name="Spang A."/>
            <person name="Wolf Y.I."/>
            <person name="Koonin E.V."/>
            <person name="Ettema T.J."/>
        </authorList>
    </citation>
    <scope>NUCLEOTIDE SEQUENCE</scope>
</reference>
<proteinExistence type="predicted"/>
<dbReference type="EMBL" id="MK500343">
    <property type="protein sequence ID" value="QBK87096.1"/>
    <property type="molecule type" value="Genomic_DNA"/>
</dbReference>
<protein>
    <submittedName>
        <fullName evidence="1">Uncharacterized protein</fullName>
    </submittedName>
</protein>
<gene>
    <name evidence="1" type="ORF">LCMAC103_04400</name>
</gene>